<feature type="domain" description="tRNA(Ile)-lysidine/2-thiocytidine synthase N-terminal" evidence="8">
    <location>
        <begin position="41"/>
        <end position="262"/>
    </location>
</feature>
<reference evidence="9" key="1">
    <citation type="journal article" date="2020" name="Stud. Mycol.">
        <title>101 Dothideomycetes genomes: a test case for predicting lifestyles and emergence of pathogens.</title>
        <authorList>
            <person name="Haridas S."/>
            <person name="Albert R."/>
            <person name="Binder M."/>
            <person name="Bloem J."/>
            <person name="Labutti K."/>
            <person name="Salamov A."/>
            <person name="Andreopoulos B."/>
            <person name="Baker S."/>
            <person name="Barry K."/>
            <person name="Bills G."/>
            <person name="Bluhm B."/>
            <person name="Cannon C."/>
            <person name="Castanera R."/>
            <person name="Culley D."/>
            <person name="Daum C."/>
            <person name="Ezra D."/>
            <person name="Gonzalez J."/>
            <person name="Henrissat B."/>
            <person name="Kuo A."/>
            <person name="Liang C."/>
            <person name="Lipzen A."/>
            <person name="Lutzoni F."/>
            <person name="Magnuson J."/>
            <person name="Mondo S."/>
            <person name="Nolan M."/>
            <person name="Ohm R."/>
            <person name="Pangilinan J."/>
            <person name="Park H.-J."/>
            <person name="Ramirez L."/>
            <person name="Alfaro M."/>
            <person name="Sun H."/>
            <person name="Tritt A."/>
            <person name="Yoshinaga Y."/>
            <person name="Zwiers L.-H."/>
            <person name="Turgeon B."/>
            <person name="Goodwin S."/>
            <person name="Spatafora J."/>
            <person name="Crous P."/>
            <person name="Grigoriev I."/>
        </authorList>
    </citation>
    <scope>NUCLEOTIDE SEQUENCE</scope>
    <source>
        <strain evidence="9">SCOH1-5</strain>
    </source>
</reference>
<organism evidence="9 10">
    <name type="scientific">Cercospora zeae-maydis SCOH1-5</name>
    <dbReference type="NCBI Taxonomy" id="717836"/>
    <lineage>
        <taxon>Eukaryota</taxon>
        <taxon>Fungi</taxon>
        <taxon>Dikarya</taxon>
        <taxon>Ascomycota</taxon>
        <taxon>Pezizomycotina</taxon>
        <taxon>Dothideomycetes</taxon>
        <taxon>Dothideomycetidae</taxon>
        <taxon>Mycosphaerellales</taxon>
        <taxon>Mycosphaerellaceae</taxon>
        <taxon>Cercospora</taxon>
    </lineage>
</organism>
<evidence type="ECO:0000256" key="5">
    <source>
        <dbReference type="ARBA" id="ARBA00022840"/>
    </source>
</evidence>
<evidence type="ECO:0000256" key="1">
    <source>
        <dbReference type="ARBA" id="ARBA00013267"/>
    </source>
</evidence>
<evidence type="ECO:0000256" key="7">
    <source>
        <dbReference type="SAM" id="MobiDB-lite"/>
    </source>
</evidence>
<feature type="region of interest" description="Disordered" evidence="7">
    <location>
        <begin position="579"/>
        <end position="601"/>
    </location>
</feature>
<dbReference type="PANTHER" id="PTHR43033">
    <property type="entry name" value="TRNA(ILE)-LYSIDINE SYNTHASE-RELATED"/>
    <property type="match status" value="1"/>
</dbReference>
<keyword evidence="4" id="KW-0547">Nucleotide-binding</keyword>
<dbReference type="Gene3D" id="3.40.50.620">
    <property type="entry name" value="HUPs"/>
    <property type="match status" value="1"/>
</dbReference>
<evidence type="ECO:0000259" key="8">
    <source>
        <dbReference type="Pfam" id="PF01171"/>
    </source>
</evidence>
<dbReference type="EMBL" id="ML992663">
    <property type="protein sequence ID" value="KAF2216959.1"/>
    <property type="molecule type" value="Genomic_DNA"/>
</dbReference>
<protein>
    <recommendedName>
        <fullName evidence="1">tRNA(Ile)-lysidine synthetase</fullName>
        <ecNumber evidence="1">6.3.4.19</ecNumber>
    </recommendedName>
</protein>
<keyword evidence="2" id="KW-0436">Ligase</keyword>
<dbReference type="Pfam" id="PF01171">
    <property type="entry name" value="ATP_bind_3"/>
    <property type="match status" value="1"/>
</dbReference>
<evidence type="ECO:0000256" key="6">
    <source>
        <dbReference type="ARBA" id="ARBA00048539"/>
    </source>
</evidence>
<evidence type="ECO:0000256" key="4">
    <source>
        <dbReference type="ARBA" id="ARBA00022741"/>
    </source>
</evidence>
<keyword evidence="10" id="KW-1185">Reference proteome</keyword>
<dbReference type="PANTHER" id="PTHR43033:SF1">
    <property type="entry name" value="TRNA(ILE)-LYSIDINE SYNTHASE-RELATED"/>
    <property type="match status" value="1"/>
</dbReference>
<sequence length="626" mass="69835">MFISAGHVRAIAKGRSVETLRRHAWDALEYQFGFAPKGRLGLAVSGGVDSMALASICSSYKKEHQGHSFTGFIVDHGIRSESSDEAFKVAEELQRLGIDPEILKLDWAAHGDPKKLTNFETLARQLRYRALGRACSRRKISALQVAHHADDLAETVLFRIIANYLGEGLQGIKERTPIPECQGIWGVDGSGARRDLNTSNGDLLAFQPKHMLIENGGVYLIRPLLLFTKSQLVEVCQQEHVKWFEDSTNADKTLTVRNTIRHLQQSGSLPTALQRNSLSTLATSVHLRHKLFEERAKEIYNSMAIKLDLRTGSAKFALPAQYEFGMTVDGEPYHVKALLARKVLSLVSPKHDISLQDLDPAMKIFFETPTPTASQAQVRGTVISKRPQQKSHEGVSTSEFTISRQNPERDAQASSICFDDLGDSRGKVSVTSFLLWDSRYWIRISRHPSDCPSPIPSEHLRVSVNFLKSNDIRDLRASCARSSSRRRLDALLYNVGEAKWSLPIITVEIDDGKSSTVEVQQSKCIVGLPTLGWSPGGKARELGITWDIRYKKIEFGSGEGHVLENISDCKNATRFIEDGHVPESSSRNQTHGRTWTESRPRVKSVMDELIEHASKHKQEMSGRPVG</sequence>
<dbReference type="EC" id="6.3.4.19" evidence="1"/>
<dbReference type="Proteomes" id="UP000799539">
    <property type="component" value="Unassembled WGS sequence"/>
</dbReference>
<evidence type="ECO:0000313" key="10">
    <source>
        <dbReference type="Proteomes" id="UP000799539"/>
    </source>
</evidence>
<evidence type="ECO:0000256" key="2">
    <source>
        <dbReference type="ARBA" id="ARBA00022598"/>
    </source>
</evidence>
<evidence type="ECO:0000256" key="3">
    <source>
        <dbReference type="ARBA" id="ARBA00022694"/>
    </source>
</evidence>
<keyword evidence="5" id="KW-0067">ATP-binding</keyword>
<keyword evidence="3" id="KW-0819">tRNA processing</keyword>
<dbReference type="InterPro" id="IPR011063">
    <property type="entry name" value="TilS/TtcA_N"/>
</dbReference>
<dbReference type="GO" id="GO:0005524">
    <property type="term" value="F:ATP binding"/>
    <property type="evidence" value="ECO:0007669"/>
    <property type="project" value="UniProtKB-KW"/>
</dbReference>
<feature type="region of interest" description="Disordered" evidence="7">
    <location>
        <begin position="376"/>
        <end position="405"/>
    </location>
</feature>
<dbReference type="OrthoDB" id="434144at2759"/>
<dbReference type="InterPro" id="IPR012094">
    <property type="entry name" value="tRNA_Ile_lys_synt"/>
</dbReference>
<dbReference type="AlphaFoldDB" id="A0A6A6FUA7"/>
<feature type="compositionally biased region" description="Polar residues" evidence="7">
    <location>
        <begin position="583"/>
        <end position="593"/>
    </location>
</feature>
<name>A0A6A6FUA7_9PEZI</name>
<feature type="compositionally biased region" description="Polar residues" evidence="7">
    <location>
        <begin position="394"/>
        <end position="405"/>
    </location>
</feature>
<dbReference type="SUPFAM" id="SSF52402">
    <property type="entry name" value="Adenine nucleotide alpha hydrolases-like"/>
    <property type="match status" value="1"/>
</dbReference>
<dbReference type="GO" id="GO:0032267">
    <property type="term" value="F:tRNA(Ile)-lysidine synthase activity"/>
    <property type="evidence" value="ECO:0007669"/>
    <property type="project" value="UniProtKB-EC"/>
</dbReference>
<comment type="catalytic activity">
    <reaction evidence="6">
        <text>cytidine(34) in tRNA(Ile2) + L-lysine + ATP = lysidine(34) in tRNA(Ile2) + AMP + diphosphate + H(+)</text>
        <dbReference type="Rhea" id="RHEA:43744"/>
        <dbReference type="Rhea" id="RHEA-COMP:10625"/>
        <dbReference type="Rhea" id="RHEA-COMP:10670"/>
        <dbReference type="ChEBI" id="CHEBI:15378"/>
        <dbReference type="ChEBI" id="CHEBI:30616"/>
        <dbReference type="ChEBI" id="CHEBI:32551"/>
        <dbReference type="ChEBI" id="CHEBI:33019"/>
        <dbReference type="ChEBI" id="CHEBI:82748"/>
        <dbReference type="ChEBI" id="CHEBI:83665"/>
        <dbReference type="ChEBI" id="CHEBI:456215"/>
        <dbReference type="EC" id="6.3.4.19"/>
    </reaction>
</comment>
<dbReference type="InterPro" id="IPR014729">
    <property type="entry name" value="Rossmann-like_a/b/a_fold"/>
</dbReference>
<dbReference type="NCBIfam" id="TIGR02432">
    <property type="entry name" value="lysidine_TilS_N"/>
    <property type="match status" value="1"/>
</dbReference>
<dbReference type="InterPro" id="IPR012795">
    <property type="entry name" value="tRNA_Ile_lys_synt_N"/>
</dbReference>
<proteinExistence type="inferred from homology"/>
<dbReference type="CDD" id="cd01992">
    <property type="entry name" value="TilS_N"/>
    <property type="match status" value="1"/>
</dbReference>
<dbReference type="HAMAP" id="MF_01161">
    <property type="entry name" value="tRNA_Ile_lys_synt"/>
    <property type="match status" value="1"/>
</dbReference>
<gene>
    <name evidence="9" type="ORF">CERZMDRAFT_93025</name>
</gene>
<evidence type="ECO:0000313" key="9">
    <source>
        <dbReference type="EMBL" id="KAF2216959.1"/>
    </source>
</evidence>
<accession>A0A6A6FUA7</accession>
<dbReference type="GO" id="GO:0008033">
    <property type="term" value="P:tRNA processing"/>
    <property type="evidence" value="ECO:0007669"/>
    <property type="project" value="UniProtKB-KW"/>
</dbReference>